<gene>
    <name evidence="2" type="ORF">BJ878DRAFT_575127</name>
</gene>
<accession>A0A9P7Z4H5</accession>
<dbReference type="AlphaFoldDB" id="A0A9P7Z4H5"/>
<proteinExistence type="predicted"/>
<dbReference type="Proteomes" id="UP000887226">
    <property type="component" value="Unassembled WGS sequence"/>
</dbReference>
<reference evidence="2" key="1">
    <citation type="journal article" date="2021" name="IMA Fungus">
        <title>Genomic characterization of three marine fungi, including Emericellopsis atlantica sp. nov. with signatures of a generalist lifestyle and marine biomass degradation.</title>
        <authorList>
            <person name="Hagestad O.C."/>
            <person name="Hou L."/>
            <person name="Andersen J.H."/>
            <person name="Hansen E.H."/>
            <person name="Altermark B."/>
            <person name="Li C."/>
            <person name="Kuhnert E."/>
            <person name="Cox R.J."/>
            <person name="Crous P.W."/>
            <person name="Spatafora J.W."/>
            <person name="Lail K."/>
            <person name="Amirebrahimi M."/>
            <person name="Lipzen A."/>
            <person name="Pangilinan J."/>
            <person name="Andreopoulos W."/>
            <person name="Hayes R.D."/>
            <person name="Ng V."/>
            <person name="Grigoriev I.V."/>
            <person name="Jackson S.A."/>
            <person name="Sutton T.D.S."/>
            <person name="Dobson A.D.W."/>
            <person name="Rama T."/>
        </authorList>
    </citation>
    <scope>NUCLEOTIDE SEQUENCE</scope>
    <source>
        <strain evidence="2">TRa3180A</strain>
    </source>
</reference>
<feature type="region of interest" description="Disordered" evidence="1">
    <location>
        <begin position="171"/>
        <end position="198"/>
    </location>
</feature>
<evidence type="ECO:0008006" key="4">
    <source>
        <dbReference type="Google" id="ProtNLM"/>
    </source>
</evidence>
<dbReference type="EMBL" id="MU253863">
    <property type="protein sequence ID" value="KAG9245141.1"/>
    <property type="molecule type" value="Genomic_DNA"/>
</dbReference>
<feature type="compositionally biased region" description="Low complexity" evidence="1">
    <location>
        <begin position="7"/>
        <end position="16"/>
    </location>
</feature>
<dbReference type="CDD" id="cd00590">
    <property type="entry name" value="RRM_SF"/>
    <property type="match status" value="1"/>
</dbReference>
<feature type="region of interest" description="Disordered" evidence="1">
    <location>
        <begin position="1"/>
        <end position="23"/>
    </location>
</feature>
<evidence type="ECO:0000256" key="1">
    <source>
        <dbReference type="SAM" id="MobiDB-lite"/>
    </source>
</evidence>
<evidence type="ECO:0000313" key="3">
    <source>
        <dbReference type="Proteomes" id="UP000887226"/>
    </source>
</evidence>
<protein>
    <recommendedName>
        <fullName evidence="4">RRM domain-containing protein</fullName>
    </recommendedName>
</protein>
<name>A0A9P7Z4H5_9HELO</name>
<dbReference type="InterPro" id="IPR035979">
    <property type="entry name" value="RBD_domain_sf"/>
</dbReference>
<dbReference type="SUPFAM" id="SSF54928">
    <property type="entry name" value="RNA-binding domain, RBD"/>
    <property type="match status" value="1"/>
</dbReference>
<comment type="caution">
    <text evidence="2">The sequence shown here is derived from an EMBL/GenBank/DDBJ whole genome shotgun (WGS) entry which is preliminary data.</text>
</comment>
<evidence type="ECO:0000313" key="2">
    <source>
        <dbReference type="EMBL" id="KAG9245141.1"/>
    </source>
</evidence>
<organism evidence="2 3">
    <name type="scientific">Calycina marina</name>
    <dbReference type="NCBI Taxonomy" id="1763456"/>
    <lineage>
        <taxon>Eukaryota</taxon>
        <taxon>Fungi</taxon>
        <taxon>Dikarya</taxon>
        <taxon>Ascomycota</taxon>
        <taxon>Pezizomycotina</taxon>
        <taxon>Leotiomycetes</taxon>
        <taxon>Helotiales</taxon>
        <taxon>Pezizellaceae</taxon>
        <taxon>Calycina</taxon>
    </lineage>
</organism>
<sequence length="518" mass="58466">MSTFPGSSASSVPTSSLNISDEVQSPPRKIVRCNRLQGFYAGRNYPDDIIGCHEFLCKESQKEQERKLRLHRLSIHQLNEQLDLSRPQWVPAATDTLRLEWETCCAVSIDSHTFNSFLKPNGYHERPAQAHEVNEILRIRAMLRRGPLPENGSRFWSHGVGIYRPASIHQRPRVLPPQPPRLTENDHSDSVGTMEGDQREDELPLFPSDDTGSGVPQGVAQITDPASLATIRRIKDKHIVEYTKSKDEFAAWKYPTTCHIQRVCACSSSTNAKIADAENCAVRIWNIPLRLRPTEASPKVNEHDVLNLLRGAGPIVCIHYYPQDVTARKNKYSRTCKVVFKTHGDAEAVINKSQDGGIRLAGEYLEVKYDAIKGVRAWTPSGNHPEGIESRVITLSGPLVNITGPPKPYDDNYRLWKRWFDNFCIVDLEEIHLWNNGKITFFFTSIAQAELCARMAKLLPDFGTVDKKTGRPKMEVIFEADRCNQDYEEVKREHPGGSRMLRLEGADISVAMKSSLGE</sequence>
<keyword evidence="3" id="KW-1185">Reference proteome</keyword>
<dbReference type="GO" id="GO:0003676">
    <property type="term" value="F:nucleic acid binding"/>
    <property type="evidence" value="ECO:0007669"/>
    <property type="project" value="InterPro"/>
</dbReference>